<keyword evidence="6" id="KW-1185">Reference proteome</keyword>
<dbReference type="InterPro" id="IPR001597">
    <property type="entry name" value="ArAA_b-elim_lyase/Thr_aldolase"/>
</dbReference>
<gene>
    <name evidence="5" type="ORF">SAMN05660690_0919</name>
</gene>
<dbReference type="Pfam" id="PF01212">
    <property type="entry name" value="Beta_elim_lyase"/>
    <property type="match status" value="1"/>
</dbReference>
<dbReference type="GO" id="GO:0008732">
    <property type="term" value="F:L-allo-threonine aldolase activity"/>
    <property type="evidence" value="ECO:0007669"/>
    <property type="project" value="TreeGrafter"/>
</dbReference>
<feature type="domain" description="Aromatic amino acid beta-eliminating lyase/threonine aldolase" evidence="4">
    <location>
        <begin position="39"/>
        <end position="289"/>
    </location>
</feature>
<dbReference type="RefSeq" id="WP_091363506.1">
    <property type="nucleotide sequence ID" value="NZ_FMZF01000001.1"/>
</dbReference>
<dbReference type="AlphaFoldDB" id="A0A1G6JPJ7"/>
<dbReference type="InterPro" id="IPR015424">
    <property type="entry name" value="PyrdxlP-dep_Trfase"/>
</dbReference>
<dbReference type="InterPro" id="IPR015421">
    <property type="entry name" value="PyrdxlP-dep_Trfase_major"/>
</dbReference>
<organism evidence="5 6">
    <name type="scientific">Geodermatophilus telluris</name>
    <dbReference type="NCBI Taxonomy" id="1190417"/>
    <lineage>
        <taxon>Bacteria</taxon>
        <taxon>Bacillati</taxon>
        <taxon>Actinomycetota</taxon>
        <taxon>Actinomycetes</taxon>
        <taxon>Geodermatophilales</taxon>
        <taxon>Geodermatophilaceae</taxon>
        <taxon>Geodermatophilus</taxon>
    </lineage>
</organism>
<evidence type="ECO:0000313" key="5">
    <source>
        <dbReference type="EMBL" id="SDC20682.1"/>
    </source>
</evidence>
<dbReference type="STRING" id="1190417.SAMN05660690_0919"/>
<comment type="similarity">
    <text evidence="2">Belongs to the threonine aldolase family.</text>
</comment>
<dbReference type="Proteomes" id="UP000199416">
    <property type="component" value="Unassembled WGS sequence"/>
</dbReference>
<evidence type="ECO:0000256" key="2">
    <source>
        <dbReference type="ARBA" id="ARBA00006966"/>
    </source>
</evidence>
<dbReference type="EMBL" id="FMZF01000001">
    <property type="protein sequence ID" value="SDC20682.1"/>
    <property type="molecule type" value="Genomic_DNA"/>
</dbReference>
<dbReference type="PANTHER" id="PTHR48097:SF9">
    <property type="entry name" value="L-THREONINE ALDOLASE"/>
    <property type="match status" value="1"/>
</dbReference>
<name>A0A1G6JPJ7_9ACTN</name>
<evidence type="ECO:0000256" key="1">
    <source>
        <dbReference type="ARBA" id="ARBA00001933"/>
    </source>
</evidence>
<dbReference type="InterPro" id="IPR015422">
    <property type="entry name" value="PyrdxlP-dep_Trfase_small"/>
</dbReference>
<dbReference type="OrthoDB" id="9774495at2"/>
<evidence type="ECO:0000259" key="4">
    <source>
        <dbReference type="Pfam" id="PF01212"/>
    </source>
</evidence>
<proteinExistence type="inferred from homology"/>
<evidence type="ECO:0000256" key="3">
    <source>
        <dbReference type="ARBA" id="ARBA00022898"/>
    </source>
</evidence>
<dbReference type="Gene3D" id="3.90.1150.10">
    <property type="entry name" value="Aspartate Aminotransferase, domain 1"/>
    <property type="match status" value="1"/>
</dbReference>
<keyword evidence="3" id="KW-0663">Pyridoxal phosphate</keyword>
<dbReference type="PANTHER" id="PTHR48097">
    <property type="entry name" value="L-THREONINE ALDOLASE-RELATED"/>
    <property type="match status" value="1"/>
</dbReference>
<dbReference type="GO" id="GO:0005829">
    <property type="term" value="C:cytosol"/>
    <property type="evidence" value="ECO:0007669"/>
    <property type="project" value="TreeGrafter"/>
</dbReference>
<accession>A0A1G6JPJ7</accession>
<dbReference type="SUPFAM" id="SSF53383">
    <property type="entry name" value="PLP-dependent transferases"/>
    <property type="match status" value="1"/>
</dbReference>
<sequence>MSDDDLDALRLSCDRALSGHGPVRADALLATIPPDTAVDRYGAGGVVAELEAEVATLLDKPAAVYLPSGTMAQQAALRVHAGRTLRRTVVAHPQCHLFQHEGGALERLHGLVPRPVGDRDRLLLRADLDAVAESPAALVVELPQRDLGGQLPPWDDVVEQVAWAHDVHSVAHLDGARLWEASAGYDLPPADLAAPFDTVYVSFYKGIGALAGCCLAGPADHVAEVREWRHRLGGTLFGLWPGAASALTCLRERLPRMPEYLQRAREVADAVRSLPGVRVVPDPPQTPMLHLLLATTPDAFRAAARALAEEGLWTWPSPATTGDPGVLRVELGVGDATTALPVEEVRAAVARLAGAV</sequence>
<dbReference type="GO" id="GO:0006545">
    <property type="term" value="P:glycine biosynthetic process"/>
    <property type="evidence" value="ECO:0007669"/>
    <property type="project" value="TreeGrafter"/>
</dbReference>
<dbReference type="GO" id="GO:0006567">
    <property type="term" value="P:L-threonine catabolic process"/>
    <property type="evidence" value="ECO:0007669"/>
    <property type="project" value="TreeGrafter"/>
</dbReference>
<dbReference type="Gene3D" id="3.40.640.10">
    <property type="entry name" value="Type I PLP-dependent aspartate aminotransferase-like (Major domain)"/>
    <property type="match status" value="1"/>
</dbReference>
<protein>
    <submittedName>
        <fullName evidence="5">L-threonine aldolase</fullName>
    </submittedName>
</protein>
<comment type="cofactor">
    <cofactor evidence="1">
        <name>pyridoxal 5'-phosphate</name>
        <dbReference type="ChEBI" id="CHEBI:597326"/>
    </cofactor>
</comment>
<reference evidence="6" key="1">
    <citation type="submission" date="2016-10" db="EMBL/GenBank/DDBJ databases">
        <authorList>
            <person name="Varghese N."/>
            <person name="Submissions S."/>
        </authorList>
    </citation>
    <scope>NUCLEOTIDE SEQUENCE [LARGE SCALE GENOMIC DNA]</scope>
    <source>
        <strain evidence="6">DSM 45421</strain>
    </source>
</reference>
<evidence type="ECO:0000313" key="6">
    <source>
        <dbReference type="Proteomes" id="UP000199416"/>
    </source>
</evidence>